<dbReference type="Proteomes" id="UP000008635">
    <property type="component" value="Chromosome"/>
</dbReference>
<evidence type="ECO:0000256" key="2">
    <source>
        <dbReference type="ARBA" id="ARBA00004857"/>
    </source>
</evidence>
<evidence type="ECO:0000256" key="6">
    <source>
        <dbReference type="ARBA" id="ARBA00023126"/>
    </source>
</evidence>
<dbReference type="eggNOG" id="COG0176">
    <property type="taxonomic scope" value="Bacteria"/>
</dbReference>
<proteinExistence type="inferred from homology"/>
<comment type="similarity">
    <text evidence="3 9">Belongs to the transaldolase family. Type 3B subfamily.</text>
</comment>
<dbReference type="InterPro" id="IPR022999">
    <property type="entry name" value="Transaldolase_3B"/>
</dbReference>
<keyword evidence="4 9" id="KW-0963">Cytoplasm</keyword>
<keyword evidence="5 9" id="KW-0808">Transferase</keyword>
<comment type="catalytic activity">
    <reaction evidence="8 9">
        <text>D-sedoheptulose 7-phosphate + D-glyceraldehyde 3-phosphate = D-erythrose 4-phosphate + beta-D-fructose 6-phosphate</text>
        <dbReference type="Rhea" id="RHEA:17053"/>
        <dbReference type="ChEBI" id="CHEBI:16897"/>
        <dbReference type="ChEBI" id="CHEBI:57483"/>
        <dbReference type="ChEBI" id="CHEBI:57634"/>
        <dbReference type="ChEBI" id="CHEBI:59776"/>
        <dbReference type="EC" id="2.2.1.2"/>
    </reaction>
</comment>
<dbReference type="RefSeq" id="WP_013556965.1">
    <property type="nucleotide sequence ID" value="NC_014958.1"/>
</dbReference>
<dbReference type="GO" id="GO:0005737">
    <property type="term" value="C:cytoplasm"/>
    <property type="evidence" value="ECO:0007669"/>
    <property type="project" value="UniProtKB-SubCell"/>
</dbReference>
<dbReference type="KEGG" id="dmr:Deima_1812"/>
<dbReference type="STRING" id="709986.Deima_1812"/>
<evidence type="ECO:0000256" key="8">
    <source>
        <dbReference type="ARBA" id="ARBA00048810"/>
    </source>
</evidence>
<evidence type="ECO:0000256" key="7">
    <source>
        <dbReference type="ARBA" id="ARBA00023270"/>
    </source>
</evidence>
<dbReference type="GO" id="GO:0004801">
    <property type="term" value="F:transaldolase activity"/>
    <property type="evidence" value="ECO:0007669"/>
    <property type="project" value="UniProtKB-UniRule"/>
</dbReference>
<evidence type="ECO:0000313" key="11">
    <source>
        <dbReference type="Proteomes" id="UP000008635"/>
    </source>
</evidence>
<dbReference type="HAMAP" id="MF_00494">
    <property type="entry name" value="Transaldolase_3b"/>
    <property type="match status" value="1"/>
</dbReference>
<accession>E8U8S1</accession>
<dbReference type="CDD" id="cd00956">
    <property type="entry name" value="Transaldolase_FSA"/>
    <property type="match status" value="1"/>
</dbReference>
<organism evidence="10 11">
    <name type="scientific">Deinococcus maricopensis (strain DSM 21211 / LMG 22137 / NRRL B-23946 / LB-34)</name>
    <dbReference type="NCBI Taxonomy" id="709986"/>
    <lineage>
        <taxon>Bacteria</taxon>
        <taxon>Thermotogati</taxon>
        <taxon>Deinococcota</taxon>
        <taxon>Deinococci</taxon>
        <taxon>Deinococcales</taxon>
        <taxon>Deinococcaceae</taxon>
        <taxon>Deinococcus</taxon>
    </lineage>
</organism>
<dbReference type="PANTHER" id="PTHR10683:SF40">
    <property type="entry name" value="FRUCTOSE-6-PHOSPHATE ALDOLASE 1-RELATED"/>
    <property type="match status" value="1"/>
</dbReference>
<dbReference type="UniPathway" id="UPA00115">
    <property type="reaction ID" value="UER00414"/>
</dbReference>
<dbReference type="NCBIfam" id="TIGR00875">
    <property type="entry name" value="fsa_talC_mipB"/>
    <property type="match status" value="1"/>
</dbReference>
<reference evidence="10 11" key="1">
    <citation type="journal article" date="2011" name="Stand. Genomic Sci.">
        <title>Complete genome sequence of Deinococcus maricopensis type strain (LB-34).</title>
        <authorList>
            <person name="Pukall R."/>
            <person name="Zeytun A."/>
            <person name="Lucas S."/>
            <person name="Lapidus A."/>
            <person name="Hammon N."/>
            <person name="Deshpande S."/>
            <person name="Nolan M."/>
            <person name="Cheng J.F."/>
            <person name="Pitluck S."/>
            <person name="Liolios K."/>
            <person name="Pagani I."/>
            <person name="Mikhailova N."/>
            <person name="Ivanova N."/>
            <person name="Mavromatis K."/>
            <person name="Pati A."/>
            <person name="Tapia R."/>
            <person name="Han C."/>
            <person name="Goodwin L."/>
            <person name="Chen A."/>
            <person name="Palaniappan K."/>
            <person name="Land M."/>
            <person name="Hauser L."/>
            <person name="Chang Y.J."/>
            <person name="Jeffries C.D."/>
            <person name="Brambilla E.M."/>
            <person name="Rohde M."/>
            <person name="Goker M."/>
            <person name="Detter J.C."/>
            <person name="Woyke T."/>
            <person name="Bristow J."/>
            <person name="Eisen J.A."/>
            <person name="Markowitz V."/>
            <person name="Hugenholtz P."/>
            <person name="Kyrpides N.C."/>
            <person name="Klenk H.P."/>
        </authorList>
    </citation>
    <scope>NUCLEOTIDE SEQUENCE [LARGE SCALE GENOMIC DNA]</scope>
    <source>
        <strain evidence="11">DSM 21211 / LMG 22137 / NRRL B-23946 / LB-34</strain>
    </source>
</reference>
<dbReference type="GO" id="GO:0005975">
    <property type="term" value="P:carbohydrate metabolic process"/>
    <property type="evidence" value="ECO:0007669"/>
    <property type="project" value="InterPro"/>
</dbReference>
<sequence length="225" mass="24181">MKFFIDTAVVDEIREIHAWGVLAGVTTNPSLVVASGRDFKEVVQEIAQLVQGPTSAEVTALDAEGMINEGREVATWSEHVIVKLPLTPAGLQACKVLTSEGIKTNVTLCFNVPQALLAARAGATYISPFAGRVDDIGWDGIELIRQIKEAYVMGDIQTQVLAASVRHPQHVVQSALAGADVATIPYKVFKQMIKHPLTDAGLEGFMKDWATRAKVAESTKGSDAK</sequence>
<keyword evidence="11" id="KW-1185">Reference proteome</keyword>
<name>E8U8S1_DEIML</name>
<keyword evidence="7 9" id="KW-0704">Schiff base</keyword>
<evidence type="ECO:0000256" key="5">
    <source>
        <dbReference type="ARBA" id="ARBA00022679"/>
    </source>
</evidence>
<dbReference type="InterPro" id="IPR018225">
    <property type="entry name" value="Transaldolase_AS"/>
</dbReference>
<comment type="function">
    <text evidence="9">Transaldolase is important for the balance of metabolites in the pentose-phosphate pathway.</text>
</comment>
<keyword evidence="6 9" id="KW-0570">Pentose shunt</keyword>
<dbReference type="FunFam" id="3.20.20.70:FF:000018">
    <property type="entry name" value="Probable transaldolase"/>
    <property type="match status" value="1"/>
</dbReference>
<dbReference type="InterPro" id="IPR013785">
    <property type="entry name" value="Aldolase_TIM"/>
</dbReference>
<dbReference type="PROSITE" id="PS00958">
    <property type="entry name" value="TRANSALDOLASE_2"/>
    <property type="match status" value="1"/>
</dbReference>
<dbReference type="SUPFAM" id="SSF51569">
    <property type="entry name" value="Aldolase"/>
    <property type="match status" value="1"/>
</dbReference>
<dbReference type="Pfam" id="PF00923">
    <property type="entry name" value="TAL_FSA"/>
    <property type="match status" value="1"/>
</dbReference>
<protein>
    <recommendedName>
        <fullName evidence="9">Probable transaldolase</fullName>
        <ecNumber evidence="9">2.2.1.2</ecNumber>
    </recommendedName>
</protein>
<evidence type="ECO:0000256" key="4">
    <source>
        <dbReference type="ARBA" id="ARBA00022490"/>
    </source>
</evidence>
<evidence type="ECO:0000256" key="9">
    <source>
        <dbReference type="HAMAP-Rule" id="MF_00494"/>
    </source>
</evidence>
<dbReference type="OrthoDB" id="9807051at2"/>
<evidence type="ECO:0000313" key="10">
    <source>
        <dbReference type="EMBL" id="ADV67460.1"/>
    </source>
</evidence>
<comment type="pathway">
    <text evidence="2 9">Carbohydrate degradation; pentose phosphate pathway; D-glyceraldehyde 3-phosphate and beta-D-fructose 6-phosphate from D-ribose 5-phosphate and D-xylulose 5-phosphate (non-oxidative stage): step 2/3.</text>
</comment>
<dbReference type="InterPro" id="IPR004731">
    <property type="entry name" value="Transaldolase_3B/F6P_aldolase"/>
</dbReference>
<dbReference type="InterPro" id="IPR033919">
    <property type="entry name" value="TSA/FSA_arc/bac"/>
</dbReference>
<evidence type="ECO:0000256" key="1">
    <source>
        <dbReference type="ARBA" id="ARBA00004496"/>
    </source>
</evidence>
<dbReference type="GO" id="GO:0016832">
    <property type="term" value="F:aldehyde-lyase activity"/>
    <property type="evidence" value="ECO:0007669"/>
    <property type="project" value="InterPro"/>
</dbReference>
<feature type="active site" description="Schiff-base intermediate with substrate" evidence="9">
    <location>
        <position position="83"/>
    </location>
</feature>
<dbReference type="EC" id="2.2.1.2" evidence="9"/>
<dbReference type="PROSITE" id="PS01054">
    <property type="entry name" value="TRANSALDOLASE_1"/>
    <property type="match status" value="1"/>
</dbReference>
<dbReference type="EMBL" id="CP002454">
    <property type="protein sequence ID" value="ADV67460.1"/>
    <property type="molecule type" value="Genomic_DNA"/>
</dbReference>
<dbReference type="InterPro" id="IPR001585">
    <property type="entry name" value="TAL/FSA"/>
</dbReference>
<dbReference type="AlphaFoldDB" id="E8U8S1"/>
<reference evidence="11" key="2">
    <citation type="submission" date="2011-01" db="EMBL/GenBank/DDBJ databases">
        <title>The complete genome of Deinococcus maricopensis DSM 21211.</title>
        <authorList>
            <consortium name="US DOE Joint Genome Institute (JGI-PGF)"/>
            <person name="Lucas S."/>
            <person name="Copeland A."/>
            <person name="Lapidus A."/>
            <person name="Goodwin L."/>
            <person name="Pitluck S."/>
            <person name="Kyrpides N."/>
            <person name="Mavromatis K."/>
            <person name="Pagani I."/>
            <person name="Ivanova N."/>
            <person name="Ovchinnikova G."/>
            <person name="Zeytun A."/>
            <person name="Detter J.C."/>
            <person name="Han C."/>
            <person name="Land M."/>
            <person name="Hauser L."/>
            <person name="Markowitz V."/>
            <person name="Cheng J.-F."/>
            <person name="Hugenholtz P."/>
            <person name="Woyke T."/>
            <person name="Wu D."/>
            <person name="Pukall R."/>
            <person name="Gehrich-Schroeter G."/>
            <person name="Brambilla E."/>
            <person name="Klenk H.-P."/>
            <person name="Eisen J.A."/>
        </authorList>
    </citation>
    <scope>NUCLEOTIDE SEQUENCE [LARGE SCALE GENOMIC DNA]</scope>
    <source>
        <strain evidence="11">DSM 21211 / LMG 22137 / NRRL B-23946 / LB-34</strain>
    </source>
</reference>
<dbReference type="Gene3D" id="3.20.20.70">
    <property type="entry name" value="Aldolase class I"/>
    <property type="match status" value="1"/>
</dbReference>
<dbReference type="HOGENOM" id="CLU_079764_0_0_0"/>
<dbReference type="PANTHER" id="PTHR10683">
    <property type="entry name" value="TRANSALDOLASE"/>
    <property type="match status" value="1"/>
</dbReference>
<evidence type="ECO:0000256" key="3">
    <source>
        <dbReference type="ARBA" id="ARBA00005740"/>
    </source>
</evidence>
<comment type="subcellular location">
    <subcellularLocation>
        <location evidence="1 9">Cytoplasm</location>
    </subcellularLocation>
</comment>
<dbReference type="GO" id="GO:0006098">
    <property type="term" value="P:pentose-phosphate shunt"/>
    <property type="evidence" value="ECO:0007669"/>
    <property type="project" value="UniProtKB-UniRule"/>
</dbReference>
<gene>
    <name evidence="9" type="primary">tal</name>
    <name evidence="10" type="ordered locus">Deima_1812</name>
</gene>